<feature type="compositionally biased region" description="Basic residues" evidence="1">
    <location>
        <begin position="534"/>
        <end position="543"/>
    </location>
</feature>
<reference evidence="3 4" key="1">
    <citation type="journal article" date="2018" name="G3 (Bethesda)">
        <title>A High-Quality Reference Genome for the Invasive Mosquitofish Gambusia affinis Using a Chicago Library.</title>
        <authorList>
            <person name="Hoffberg S.L."/>
            <person name="Troendle N.J."/>
            <person name="Glenn T.C."/>
            <person name="Mahmud O."/>
            <person name="Louha S."/>
            <person name="Chalopin D."/>
            <person name="Bennetzen J.L."/>
            <person name="Mauricio R."/>
        </authorList>
    </citation>
    <scope>NUCLEOTIDE SEQUENCE [LARGE SCALE GENOMIC DNA]</scope>
    <source>
        <strain evidence="3">NE01/NJP1002.9</strain>
        <tissue evidence="3">Muscle</tissue>
    </source>
</reference>
<evidence type="ECO:0000313" key="3">
    <source>
        <dbReference type="EMBL" id="PWA16014.1"/>
    </source>
</evidence>
<gene>
    <name evidence="3" type="ORF">CCH79_00019358</name>
</gene>
<dbReference type="InterPro" id="IPR009635">
    <property type="entry name" value="NPDC1"/>
</dbReference>
<sequence>MTATSLHSAETLNEEYRISTECFRIQVRSQLRWLGHLVRMPPGRLSGEVFWARPTGRRPRGRPRTRWRDYVSRLAWERLGIPPEELEEVAGEREASQREGGKEQVGSRQSIGSSEVSFSDRNELWAGAGRQVRFGATGGITGVVFDLYLGMRDRTSKVRAYPELDQEIDILSGIISEQRSESRIPAPPSQDRKAEQLIRPISRHRGSPTDQPTNLSITLSTTSAPSTTNCSPGQLGEPRITTYPPNDQVFLIMTSVIITVCLLVLVISGICCVRIVRDAYLEAQKLDYPACETQNFGNFPGDQKLAHSAQMYHYQHQKQQMLSLQQRRDELRPPDTGTSTDEENDGDFTVYECPGLAPIYLPYNHQSMGAFYTSQQQHLSVSRPDATRWPPLHCASSGRQLFRSRGLSSRFECSFLESPSDSLPPGSNLCPRSLDCARAGRFFCRQGSSHCGPCLYPLVEDHHGRCVAMRRHLHHSAQAAKGRIPSSDHLLLGNAIGHRGHLRPQTPQFCRASVSASRPQLQRRTRRAKIEDRRRKRRRRMEKRRKILRSFVGLVHHSIPWRLREERTSVELKKQEQIGADPLDTSAAATELG</sequence>
<keyword evidence="2" id="KW-1133">Transmembrane helix</keyword>
<evidence type="ECO:0008006" key="5">
    <source>
        <dbReference type="Google" id="ProtNLM"/>
    </source>
</evidence>
<feature type="region of interest" description="Disordered" evidence="1">
    <location>
        <begin position="199"/>
        <end position="239"/>
    </location>
</feature>
<keyword evidence="4" id="KW-1185">Reference proteome</keyword>
<dbReference type="Proteomes" id="UP000250572">
    <property type="component" value="Unassembled WGS sequence"/>
</dbReference>
<evidence type="ECO:0000313" key="4">
    <source>
        <dbReference type="Proteomes" id="UP000250572"/>
    </source>
</evidence>
<comment type="caution">
    <text evidence="3">The sequence shown here is derived from an EMBL/GenBank/DDBJ whole genome shotgun (WGS) entry which is preliminary data.</text>
</comment>
<protein>
    <recommendedName>
        <fullName evidence="5">Neural proliferation differentiation and control protein 1</fullName>
    </recommendedName>
</protein>
<dbReference type="Pfam" id="PF06809">
    <property type="entry name" value="NPDC1"/>
    <property type="match status" value="2"/>
</dbReference>
<feature type="compositionally biased region" description="Basic and acidic residues" evidence="1">
    <location>
        <begin position="90"/>
        <end position="102"/>
    </location>
</feature>
<name>A0A315UWN7_GAMAF</name>
<keyword evidence="2" id="KW-0472">Membrane</keyword>
<evidence type="ECO:0000256" key="2">
    <source>
        <dbReference type="SAM" id="Phobius"/>
    </source>
</evidence>
<dbReference type="AlphaFoldDB" id="A0A315UWN7"/>
<feature type="compositionally biased region" description="Polar residues" evidence="1">
    <location>
        <begin position="208"/>
        <end position="232"/>
    </location>
</feature>
<dbReference type="PANTHER" id="PTHR23352">
    <property type="entry name" value="NEURAL PROLIFERATION DIFFERENTIATION AND CONTROL PROTEIN-1 NPDC-1 PROTEIN"/>
    <property type="match status" value="1"/>
</dbReference>
<keyword evidence="2" id="KW-0812">Transmembrane</keyword>
<dbReference type="PANTHER" id="PTHR23352:SF2">
    <property type="entry name" value="NEURAL PROLIFERATION DIFFERENTIATION AND CONTROL PROTEIN 1"/>
    <property type="match status" value="1"/>
</dbReference>
<accession>A0A315UWN7</accession>
<feature type="region of interest" description="Disordered" evidence="1">
    <location>
        <begin position="573"/>
        <end position="593"/>
    </location>
</feature>
<feature type="region of interest" description="Disordered" evidence="1">
    <location>
        <begin position="518"/>
        <end position="543"/>
    </location>
</feature>
<evidence type="ECO:0000256" key="1">
    <source>
        <dbReference type="SAM" id="MobiDB-lite"/>
    </source>
</evidence>
<proteinExistence type="predicted"/>
<dbReference type="GO" id="GO:0016020">
    <property type="term" value="C:membrane"/>
    <property type="evidence" value="ECO:0007669"/>
    <property type="project" value="InterPro"/>
</dbReference>
<feature type="transmembrane region" description="Helical" evidence="2">
    <location>
        <begin position="249"/>
        <end position="276"/>
    </location>
</feature>
<organism evidence="3 4">
    <name type="scientific">Gambusia affinis</name>
    <name type="common">Western mosquitofish</name>
    <name type="synonym">Heterandria affinis</name>
    <dbReference type="NCBI Taxonomy" id="33528"/>
    <lineage>
        <taxon>Eukaryota</taxon>
        <taxon>Metazoa</taxon>
        <taxon>Chordata</taxon>
        <taxon>Craniata</taxon>
        <taxon>Vertebrata</taxon>
        <taxon>Euteleostomi</taxon>
        <taxon>Actinopterygii</taxon>
        <taxon>Neopterygii</taxon>
        <taxon>Teleostei</taxon>
        <taxon>Neoteleostei</taxon>
        <taxon>Acanthomorphata</taxon>
        <taxon>Ovalentaria</taxon>
        <taxon>Atherinomorphae</taxon>
        <taxon>Cyprinodontiformes</taxon>
        <taxon>Poeciliidae</taxon>
        <taxon>Poeciliinae</taxon>
        <taxon>Gambusia</taxon>
    </lineage>
</organism>
<dbReference type="EMBL" id="NHOQ01002533">
    <property type="protein sequence ID" value="PWA16014.1"/>
    <property type="molecule type" value="Genomic_DNA"/>
</dbReference>
<feature type="region of interest" description="Disordered" evidence="1">
    <location>
        <begin position="88"/>
        <end position="114"/>
    </location>
</feature>